<protein>
    <submittedName>
        <fullName evidence="2">Uncharacterized protein</fullName>
    </submittedName>
</protein>
<dbReference type="STRING" id="993689.GCA_002077135_01290"/>
<evidence type="ECO:0000313" key="2">
    <source>
        <dbReference type="EMBL" id="THD09771.1"/>
    </source>
</evidence>
<dbReference type="Proteomes" id="UP000307749">
    <property type="component" value="Unassembled WGS sequence"/>
</dbReference>
<gene>
    <name evidence="2" type="ORF">B1806_10630</name>
</gene>
<sequence length="90" mass="9905">MRSRVFIINPPRSTLARILWLLALAALAVIALLFGAVIVVAAVLLFGLAWLVRRVLRPRQAVSRHAAAENSGTVIEGEFVVVENERHQLP</sequence>
<keyword evidence="3" id="KW-1185">Reference proteome</keyword>
<dbReference type="AlphaFoldDB" id="A0A4V3UTB2"/>
<accession>A0A4V3UTB2</accession>
<proteinExistence type="predicted"/>
<dbReference type="RefSeq" id="WP_081126592.1">
    <property type="nucleotide sequence ID" value="NZ_DAHXOC010000009.1"/>
</dbReference>
<dbReference type="EMBL" id="MWQO01000036">
    <property type="protein sequence ID" value="THD09771.1"/>
    <property type="molecule type" value="Genomic_DNA"/>
</dbReference>
<keyword evidence="1" id="KW-0472">Membrane</keyword>
<keyword evidence="1" id="KW-1133">Transmembrane helix</keyword>
<keyword evidence="1" id="KW-0812">Transmembrane</keyword>
<evidence type="ECO:0000313" key="3">
    <source>
        <dbReference type="Proteomes" id="UP000307749"/>
    </source>
</evidence>
<organism evidence="2 3">
    <name type="scientific">Metallibacterium scheffleri</name>
    <dbReference type="NCBI Taxonomy" id="993689"/>
    <lineage>
        <taxon>Bacteria</taxon>
        <taxon>Pseudomonadati</taxon>
        <taxon>Pseudomonadota</taxon>
        <taxon>Gammaproteobacteria</taxon>
        <taxon>Lysobacterales</taxon>
        <taxon>Rhodanobacteraceae</taxon>
        <taxon>Metallibacterium</taxon>
    </lineage>
</organism>
<evidence type="ECO:0000256" key="1">
    <source>
        <dbReference type="SAM" id="Phobius"/>
    </source>
</evidence>
<feature type="transmembrane region" description="Helical" evidence="1">
    <location>
        <begin position="18"/>
        <end position="51"/>
    </location>
</feature>
<name>A0A4V3UTB2_9GAMM</name>
<comment type="caution">
    <text evidence="2">The sequence shown here is derived from an EMBL/GenBank/DDBJ whole genome shotgun (WGS) entry which is preliminary data.</text>
</comment>
<reference evidence="2 3" key="1">
    <citation type="submission" date="2017-02" db="EMBL/GenBank/DDBJ databases">
        <title>Whole genome sequencing of Metallibacterium scheffleri DSM 24874 (T).</title>
        <authorList>
            <person name="Kumar S."/>
            <person name="Patil P."/>
            <person name="Patil P.B."/>
        </authorList>
    </citation>
    <scope>NUCLEOTIDE SEQUENCE [LARGE SCALE GENOMIC DNA]</scope>
    <source>
        <strain evidence="2 3">DSM 24874</strain>
    </source>
</reference>